<gene>
    <name evidence="2" type="ORF">U27_04038</name>
</gene>
<feature type="compositionally biased region" description="Polar residues" evidence="1">
    <location>
        <begin position="1"/>
        <end position="11"/>
    </location>
</feature>
<evidence type="ECO:0000313" key="2">
    <source>
        <dbReference type="EMBL" id="GAK57074.1"/>
    </source>
</evidence>
<dbReference type="Proteomes" id="UP000030661">
    <property type="component" value="Unassembled WGS sequence"/>
</dbReference>
<accession>A0A081BXL9</accession>
<name>A0A081BXL9_VECG1</name>
<feature type="region of interest" description="Disordered" evidence="1">
    <location>
        <begin position="1"/>
        <end position="22"/>
    </location>
</feature>
<protein>
    <submittedName>
        <fullName evidence="2">Uncharacterized protein</fullName>
    </submittedName>
</protein>
<organism evidence="2">
    <name type="scientific">Vecturithrix granuli</name>
    <dbReference type="NCBI Taxonomy" id="1499967"/>
    <lineage>
        <taxon>Bacteria</taxon>
        <taxon>Candidatus Moduliflexota</taxon>
        <taxon>Candidatus Vecturitrichia</taxon>
        <taxon>Candidatus Vecturitrichales</taxon>
        <taxon>Candidatus Vecturitrichaceae</taxon>
        <taxon>Candidatus Vecturithrix</taxon>
    </lineage>
</organism>
<dbReference type="STRING" id="1499967.U27_04038"/>
<dbReference type="EMBL" id="DF820465">
    <property type="protein sequence ID" value="GAK57074.1"/>
    <property type="molecule type" value="Genomic_DNA"/>
</dbReference>
<dbReference type="AlphaFoldDB" id="A0A081BXL9"/>
<sequence length="209" mass="23695">MCEPEQQQAGQPQHEHRLPPGKHGGIGCIHRRYGGVDRPAPVQTWFPASQTILLPHAAAYREGSNSIMRPGLVGSGAPDSEDAGCVRMINMFIPCEIQLWCHVDRESLAVIACPDIRLNCSRRTGGGQVFSKFWISEVLFSEGESRSDALEHLGTLHRIGKWNESLPVTRWLEHYTGFENGTDTRMKRMQEFSRYREEIRSILYIYCPV</sequence>
<evidence type="ECO:0000256" key="1">
    <source>
        <dbReference type="SAM" id="MobiDB-lite"/>
    </source>
</evidence>
<proteinExistence type="predicted"/>
<keyword evidence="3" id="KW-1185">Reference proteome</keyword>
<evidence type="ECO:0000313" key="3">
    <source>
        <dbReference type="Proteomes" id="UP000030661"/>
    </source>
</evidence>
<reference evidence="2" key="1">
    <citation type="journal article" date="2015" name="PeerJ">
        <title>First genomic representation of candidate bacterial phylum KSB3 points to enhanced environmental sensing as a trigger of wastewater bulking.</title>
        <authorList>
            <person name="Sekiguchi Y."/>
            <person name="Ohashi A."/>
            <person name="Parks D.H."/>
            <person name="Yamauchi T."/>
            <person name="Tyson G.W."/>
            <person name="Hugenholtz P."/>
        </authorList>
    </citation>
    <scope>NUCLEOTIDE SEQUENCE [LARGE SCALE GENOMIC DNA]</scope>
</reference>
<dbReference type="HOGENOM" id="CLU_1313390_0_0_0"/>